<dbReference type="Pfam" id="PF01400">
    <property type="entry name" value="Astacin"/>
    <property type="match status" value="1"/>
</dbReference>
<dbReference type="PANTHER" id="PTHR10127">
    <property type="entry name" value="DISCOIDIN, CUB, EGF, LAMININ , AND ZINC METALLOPROTEASE DOMAIN CONTAINING"/>
    <property type="match status" value="1"/>
</dbReference>
<feature type="active site" evidence="9">
    <location>
        <position position="214"/>
    </location>
</feature>
<sequence>MWEIHGHCGLAMKFSALKENLFAITYCSIFVCISFTWAAPATGVETATQIEQSQNDLKEVSLIIQKLEQEMVRGYNTSRTTDKLPSEVLFEGDIRLTAKEAEMILTSSRSRKKRKMTSEEDKKWALPIPYRFNDSHKYFLNATEKAVILSAMKELTDLTCITFQEVGLDYPNKPILDFRKDEGCWSYVGREKAFQLQEISTAKGCFEKGILLHELGHAIGFWHEQSRPDRDDYVTYIEDNVKRGEEFNFKRENWGDMDNMGVPYDVGSIMHYGSTFFSQNGRPTLESRDPLLQRDLGQREAMSFFDVKLANLAYCKDSCPAATMPCLHDGYPDPKDCGRCRCPDGLSGTVCQSPASSVGANCGGPLFIDSGVRYTVRSPGYPWAYVGSTQCNWHFQTRPGMRIHLEVKPDNFMRHLDCPVSNYSVCQDYLEIKYNLSFGYTGARFCCGLAPQTKIISSGNAMVLIFKTIRNGIGGFSAEIFAESCGGCFDVPYPQKPCHVAQATACRQEWYKMEFVPCPVYSPLTYVCNKYLPRKHSRASTCEVEVQRCCKGFSVKGGLCIADDRVETTKGQDIKEVDTTMFATTSEKSPSLDGQAGHSGPRAQPHVAAAEEGQGLEHARARRCVGESRQTAKHRCVTHSPAPTTRPTPAPQLPRRSTTVDGSLTVPEQRQRSSNASHAAVQTTKTETGSANQRHLAGENGKEESELKSNQNKVM</sequence>
<name>A0A9W2ZAG6_BIOGL</name>
<keyword evidence="12" id="KW-1133">Transmembrane helix</keyword>
<feature type="binding site" evidence="9">
    <location>
        <position position="217"/>
    </location>
    <ligand>
        <name>Zn(2+)</name>
        <dbReference type="ChEBI" id="CHEBI:29105"/>
        <note>catalytic</note>
    </ligand>
</feature>
<keyword evidence="1" id="KW-0245">EGF-like domain</keyword>
<dbReference type="PROSITE" id="PS01180">
    <property type="entry name" value="CUB"/>
    <property type="match status" value="1"/>
</dbReference>
<dbReference type="Gene3D" id="3.40.390.10">
    <property type="entry name" value="Collagenase (Catalytic Domain)"/>
    <property type="match status" value="1"/>
</dbReference>
<dbReference type="GeneID" id="106053733"/>
<dbReference type="PROSITE" id="PS51864">
    <property type="entry name" value="ASTACIN"/>
    <property type="match status" value="1"/>
</dbReference>
<organism evidence="15 17">
    <name type="scientific">Biomphalaria glabrata</name>
    <name type="common">Bloodfluke planorb</name>
    <name type="synonym">Freshwater snail</name>
    <dbReference type="NCBI Taxonomy" id="6526"/>
    <lineage>
        <taxon>Eukaryota</taxon>
        <taxon>Metazoa</taxon>
        <taxon>Spiralia</taxon>
        <taxon>Lophotrochozoa</taxon>
        <taxon>Mollusca</taxon>
        <taxon>Gastropoda</taxon>
        <taxon>Heterobranchia</taxon>
        <taxon>Euthyneura</taxon>
        <taxon>Panpulmonata</taxon>
        <taxon>Hygrophila</taxon>
        <taxon>Lymnaeoidea</taxon>
        <taxon>Planorbidae</taxon>
        <taxon>Biomphalaria</taxon>
    </lineage>
</organism>
<dbReference type="InterPro" id="IPR000859">
    <property type="entry name" value="CUB_dom"/>
</dbReference>
<evidence type="ECO:0000256" key="3">
    <source>
        <dbReference type="ARBA" id="ARBA00022723"/>
    </source>
</evidence>
<dbReference type="Pfam" id="PF00431">
    <property type="entry name" value="CUB"/>
    <property type="match status" value="1"/>
</dbReference>
<dbReference type="CDD" id="cd00041">
    <property type="entry name" value="CUB"/>
    <property type="match status" value="1"/>
</dbReference>
<protein>
    <recommendedName>
        <fullName evidence="10">Metalloendopeptidase</fullName>
        <ecNumber evidence="10">3.4.24.-</ecNumber>
    </recommendedName>
</protein>
<gene>
    <name evidence="16 17 18" type="primary">LOC106053733</name>
</gene>
<dbReference type="RefSeq" id="XP_055872030.1">
    <property type="nucleotide sequence ID" value="XM_056016055.1"/>
</dbReference>
<dbReference type="RefSeq" id="XP_055872028.1">
    <property type="nucleotide sequence ID" value="XM_056016053.1"/>
</dbReference>
<feature type="compositionally biased region" description="Basic and acidic residues" evidence="11">
    <location>
        <begin position="696"/>
        <end position="707"/>
    </location>
</feature>
<keyword evidence="12" id="KW-0472">Membrane</keyword>
<dbReference type="PRINTS" id="PR00480">
    <property type="entry name" value="ASTACIN"/>
</dbReference>
<reference evidence="16 17" key="1">
    <citation type="submission" date="2025-04" db="UniProtKB">
        <authorList>
            <consortium name="RefSeq"/>
        </authorList>
    </citation>
    <scope>IDENTIFICATION</scope>
</reference>
<dbReference type="Gene3D" id="2.60.120.290">
    <property type="entry name" value="Spermadhesin, CUB domain"/>
    <property type="match status" value="1"/>
</dbReference>
<dbReference type="GO" id="GO:0018996">
    <property type="term" value="P:molting cycle, collagen and cuticulin-based cuticle"/>
    <property type="evidence" value="ECO:0007669"/>
    <property type="project" value="UniProtKB-ARBA"/>
</dbReference>
<dbReference type="RefSeq" id="XP_055872029.1">
    <property type="nucleotide sequence ID" value="XM_056016054.1"/>
</dbReference>
<evidence type="ECO:0000313" key="15">
    <source>
        <dbReference type="Proteomes" id="UP001165740"/>
    </source>
</evidence>
<keyword evidence="7 9" id="KW-1015">Disulfide bond</keyword>
<evidence type="ECO:0000256" key="5">
    <source>
        <dbReference type="ARBA" id="ARBA00022833"/>
    </source>
</evidence>
<dbReference type="EC" id="3.4.24.-" evidence="10"/>
<dbReference type="InterPro" id="IPR034035">
    <property type="entry name" value="Astacin-like_dom"/>
</dbReference>
<keyword evidence="6 9" id="KW-0482">Metalloprotease</keyword>
<evidence type="ECO:0000256" key="9">
    <source>
        <dbReference type="PROSITE-ProRule" id="PRU01211"/>
    </source>
</evidence>
<dbReference type="InterPro" id="IPR001506">
    <property type="entry name" value="Peptidase_M12A"/>
</dbReference>
<dbReference type="FunFam" id="3.40.390.10:FF:000028">
    <property type="entry name" value="Zinc metalloproteinase"/>
    <property type="match status" value="1"/>
</dbReference>
<dbReference type="SMART" id="SM00235">
    <property type="entry name" value="ZnMc"/>
    <property type="match status" value="1"/>
</dbReference>
<keyword evidence="4 9" id="KW-0378">Hydrolase</keyword>
<evidence type="ECO:0000256" key="2">
    <source>
        <dbReference type="ARBA" id="ARBA00022670"/>
    </source>
</evidence>
<evidence type="ECO:0000256" key="4">
    <source>
        <dbReference type="ARBA" id="ARBA00022801"/>
    </source>
</evidence>
<keyword evidence="12" id="KW-0812">Transmembrane</keyword>
<feature type="compositionally biased region" description="Polar residues" evidence="11">
    <location>
        <begin position="657"/>
        <end position="693"/>
    </location>
</feature>
<dbReference type="OrthoDB" id="6156706at2759"/>
<feature type="disulfide bond" evidence="9">
    <location>
        <begin position="160"/>
        <end position="315"/>
    </location>
</feature>
<dbReference type="GO" id="GO:0004222">
    <property type="term" value="F:metalloendopeptidase activity"/>
    <property type="evidence" value="ECO:0007669"/>
    <property type="project" value="UniProtKB-UniRule"/>
</dbReference>
<dbReference type="OMA" id="LHDGYQD"/>
<evidence type="ECO:0000256" key="11">
    <source>
        <dbReference type="SAM" id="MobiDB-lite"/>
    </source>
</evidence>
<keyword evidence="3 9" id="KW-0479">Metal-binding</keyword>
<evidence type="ECO:0000313" key="17">
    <source>
        <dbReference type="RefSeq" id="XP_055872029.1"/>
    </source>
</evidence>
<evidence type="ECO:0000259" key="14">
    <source>
        <dbReference type="PROSITE" id="PS51864"/>
    </source>
</evidence>
<keyword evidence="2 9" id="KW-0645">Protease</keyword>
<evidence type="ECO:0000256" key="7">
    <source>
        <dbReference type="ARBA" id="ARBA00023157"/>
    </source>
</evidence>
<dbReference type="SMART" id="SM00042">
    <property type="entry name" value="CUB"/>
    <property type="match status" value="1"/>
</dbReference>
<dbReference type="SUPFAM" id="SSF49854">
    <property type="entry name" value="Spermadhesin, CUB domain"/>
    <property type="match status" value="1"/>
</dbReference>
<evidence type="ECO:0000256" key="10">
    <source>
        <dbReference type="RuleBase" id="RU361183"/>
    </source>
</evidence>
<feature type="transmembrane region" description="Helical" evidence="12">
    <location>
        <begin position="21"/>
        <end position="39"/>
    </location>
</feature>
<feature type="domain" description="CUB" evidence="13">
    <location>
        <begin position="362"/>
        <end position="483"/>
    </location>
</feature>
<evidence type="ECO:0000256" key="6">
    <source>
        <dbReference type="ARBA" id="ARBA00023049"/>
    </source>
</evidence>
<comment type="caution">
    <text evidence="8">Lacks conserved residue(s) required for the propagation of feature annotation.</text>
</comment>
<evidence type="ECO:0000259" key="13">
    <source>
        <dbReference type="PROSITE" id="PS01180"/>
    </source>
</evidence>
<dbReference type="PANTHER" id="PTHR10127:SF780">
    <property type="entry name" value="METALLOENDOPEPTIDASE"/>
    <property type="match status" value="1"/>
</dbReference>
<evidence type="ECO:0000256" key="12">
    <source>
        <dbReference type="SAM" id="Phobius"/>
    </source>
</evidence>
<dbReference type="GO" id="GO:0006508">
    <property type="term" value="P:proteolysis"/>
    <property type="evidence" value="ECO:0007669"/>
    <property type="project" value="UniProtKB-KW"/>
</dbReference>
<evidence type="ECO:0000313" key="16">
    <source>
        <dbReference type="RefSeq" id="XP_055872028.1"/>
    </source>
</evidence>
<dbReference type="InterPro" id="IPR035914">
    <property type="entry name" value="Sperma_CUB_dom_sf"/>
</dbReference>
<feature type="binding site" evidence="9">
    <location>
        <position position="223"/>
    </location>
    <ligand>
        <name>Zn(2+)</name>
        <dbReference type="ChEBI" id="CHEBI:29105"/>
        <note>catalytic</note>
    </ligand>
</feature>
<dbReference type="AlphaFoldDB" id="A0A9W2ZAG6"/>
<evidence type="ECO:0000256" key="1">
    <source>
        <dbReference type="ARBA" id="ARBA00022536"/>
    </source>
</evidence>
<keyword evidence="5 9" id="KW-0862">Zinc</keyword>
<evidence type="ECO:0000256" key="8">
    <source>
        <dbReference type="PROSITE-ProRule" id="PRU00059"/>
    </source>
</evidence>
<dbReference type="CDD" id="cd04280">
    <property type="entry name" value="ZnMc_astacin_like"/>
    <property type="match status" value="1"/>
</dbReference>
<comment type="cofactor">
    <cofactor evidence="9 10">
        <name>Zn(2+)</name>
        <dbReference type="ChEBI" id="CHEBI:29105"/>
    </cofactor>
    <text evidence="9 10">Binds 1 zinc ion per subunit.</text>
</comment>
<dbReference type="InterPro" id="IPR006026">
    <property type="entry name" value="Peptidase_Metallo"/>
</dbReference>
<proteinExistence type="predicted"/>
<feature type="binding site" evidence="9">
    <location>
        <position position="213"/>
    </location>
    <ligand>
        <name>Zn(2+)</name>
        <dbReference type="ChEBI" id="CHEBI:29105"/>
        <note>catalytic</note>
    </ligand>
</feature>
<feature type="region of interest" description="Disordered" evidence="11">
    <location>
        <begin position="582"/>
        <end position="715"/>
    </location>
</feature>
<accession>A0A9W2ZAG6</accession>
<dbReference type="Proteomes" id="UP001165740">
    <property type="component" value="Chromosome 17"/>
</dbReference>
<dbReference type="GO" id="GO:0008270">
    <property type="term" value="F:zinc ion binding"/>
    <property type="evidence" value="ECO:0007669"/>
    <property type="project" value="UniProtKB-UniRule"/>
</dbReference>
<keyword evidence="15" id="KW-1185">Reference proteome</keyword>
<dbReference type="SUPFAM" id="SSF55486">
    <property type="entry name" value="Metalloproteases ('zincins'), catalytic domain"/>
    <property type="match status" value="1"/>
</dbReference>
<feature type="domain" description="Peptidase M12A" evidence="14">
    <location>
        <begin position="114"/>
        <end position="316"/>
    </location>
</feature>
<dbReference type="InterPro" id="IPR024079">
    <property type="entry name" value="MetalloPept_cat_dom_sf"/>
</dbReference>
<evidence type="ECO:0000313" key="18">
    <source>
        <dbReference type="RefSeq" id="XP_055872030.1"/>
    </source>
</evidence>